<dbReference type="Proteomes" id="UP001258315">
    <property type="component" value="Unassembled WGS sequence"/>
</dbReference>
<keyword evidence="2" id="KW-1185">Reference proteome</keyword>
<protein>
    <recommendedName>
        <fullName evidence="3">Transporter</fullName>
    </recommendedName>
</protein>
<evidence type="ECO:0000313" key="1">
    <source>
        <dbReference type="EMBL" id="MDT3402162.1"/>
    </source>
</evidence>
<accession>A0ABU3GQX3</accession>
<evidence type="ECO:0000313" key="2">
    <source>
        <dbReference type="Proteomes" id="UP001258315"/>
    </source>
</evidence>
<comment type="caution">
    <text evidence="1">The sequence shown here is derived from an EMBL/GenBank/DDBJ whole genome shotgun (WGS) entry which is preliminary data.</text>
</comment>
<dbReference type="EMBL" id="JAVLVU010000001">
    <property type="protein sequence ID" value="MDT3402162.1"/>
    <property type="molecule type" value="Genomic_DNA"/>
</dbReference>
<evidence type="ECO:0008006" key="3">
    <source>
        <dbReference type="Google" id="ProtNLM"/>
    </source>
</evidence>
<dbReference type="RefSeq" id="WP_311948376.1">
    <property type="nucleotide sequence ID" value="NZ_JAVLVU010000001.1"/>
</dbReference>
<organism evidence="1 2">
    <name type="scientific">Mucilaginibacter terrae</name>
    <dbReference type="NCBI Taxonomy" id="1955052"/>
    <lineage>
        <taxon>Bacteria</taxon>
        <taxon>Pseudomonadati</taxon>
        <taxon>Bacteroidota</taxon>
        <taxon>Sphingobacteriia</taxon>
        <taxon>Sphingobacteriales</taxon>
        <taxon>Sphingobacteriaceae</taxon>
        <taxon>Mucilaginibacter</taxon>
    </lineage>
</organism>
<proteinExistence type="predicted"/>
<sequence length="93" mass="10974">MQLEGDYLKDDEEQARHTELLHSLVISHVLFNKLEIFGETFYTYNFKEHHFNNYVDAALEFTITPDVKVDAGLNYGLQKASQKEYFLGFAFRY</sequence>
<gene>
    <name evidence="1" type="ORF">QE417_001234</name>
</gene>
<reference evidence="2" key="1">
    <citation type="submission" date="2023-07" db="EMBL/GenBank/DDBJ databases">
        <title>Functional and genomic diversity of the sorghum phyllosphere microbiome.</title>
        <authorList>
            <person name="Shade A."/>
        </authorList>
    </citation>
    <scope>NUCLEOTIDE SEQUENCE [LARGE SCALE GENOMIC DNA]</scope>
    <source>
        <strain evidence="2">SORGH_AS_0422</strain>
    </source>
</reference>
<name>A0ABU3GQX3_9SPHI</name>